<organism evidence="4 5">
    <name type="scientific">Citrullus colocynthis</name>
    <name type="common">colocynth</name>
    <dbReference type="NCBI Taxonomy" id="252529"/>
    <lineage>
        <taxon>Eukaryota</taxon>
        <taxon>Viridiplantae</taxon>
        <taxon>Streptophyta</taxon>
        <taxon>Embryophyta</taxon>
        <taxon>Tracheophyta</taxon>
        <taxon>Spermatophyta</taxon>
        <taxon>Magnoliopsida</taxon>
        <taxon>eudicotyledons</taxon>
        <taxon>Gunneridae</taxon>
        <taxon>Pentapetalae</taxon>
        <taxon>rosids</taxon>
        <taxon>fabids</taxon>
        <taxon>Cucurbitales</taxon>
        <taxon>Cucurbitaceae</taxon>
        <taxon>Benincaseae</taxon>
        <taxon>Citrullus</taxon>
    </lineage>
</organism>
<dbReference type="Pfam" id="PF12295">
    <property type="entry name" value="Symplekin_C"/>
    <property type="match status" value="1"/>
</dbReference>
<dbReference type="PANTHER" id="PTHR47184:SF3">
    <property type="entry name" value="PHOSPHATIDYLINOSITOL 3-AND 4-KINASE FAMILY PROTEIN-RELATED"/>
    <property type="match status" value="1"/>
</dbReference>
<feature type="compositionally biased region" description="Polar residues" evidence="1">
    <location>
        <begin position="458"/>
        <end position="478"/>
    </location>
</feature>
<feature type="compositionally biased region" description="Basic and acidic residues" evidence="1">
    <location>
        <begin position="426"/>
        <end position="447"/>
    </location>
</feature>
<feature type="compositionally biased region" description="Basic and acidic residues" evidence="1">
    <location>
        <begin position="600"/>
        <end position="616"/>
    </location>
</feature>
<accession>A0ABP0Z027</accession>
<dbReference type="EMBL" id="OZ021741">
    <property type="protein sequence ID" value="CAK9325527.1"/>
    <property type="molecule type" value="Genomic_DNA"/>
</dbReference>
<dbReference type="InterPro" id="IPR011989">
    <property type="entry name" value="ARM-like"/>
</dbReference>
<dbReference type="Pfam" id="PF11935">
    <property type="entry name" value="SYMPK_PTA1_N"/>
    <property type="match status" value="1"/>
</dbReference>
<evidence type="ECO:0008006" key="6">
    <source>
        <dbReference type="Google" id="ProtNLM"/>
    </source>
</evidence>
<proteinExistence type="predicted"/>
<evidence type="ECO:0000259" key="3">
    <source>
        <dbReference type="Pfam" id="PF12295"/>
    </source>
</evidence>
<dbReference type="Proteomes" id="UP001642487">
    <property type="component" value="Chromosome 7"/>
</dbReference>
<dbReference type="PANTHER" id="PTHR47184">
    <property type="entry name" value="PHOSPHATIDYLINOSITOL 3-AND 4-KINASE FAMILY PROTEIN-RELATED"/>
    <property type="match status" value="1"/>
</dbReference>
<evidence type="ECO:0000256" key="1">
    <source>
        <dbReference type="SAM" id="MobiDB-lite"/>
    </source>
</evidence>
<dbReference type="SUPFAM" id="SSF48371">
    <property type="entry name" value="ARM repeat"/>
    <property type="match status" value="1"/>
</dbReference>
<reference evidence="4 5" key="1">
    <citation type="submission" date="2024-03" db="EMBL/GenBank/DDBJ databases">
        <authorList>
            <person name="Gkanogiannis A."/>
            <person name="Becerra Lopez-Lavalle L."/>
        </authorList>
    </citation>
    <scope>NUCLEOTIDE SEQUENCE [LARGE SCALE GENOMIC DNA]</scope>
</reference>
<sequence>MKRHNYNIKAVVSSARLNSLATTPLRLFLPSVSCSFPSRNKIPCSFQSLTPPQFTPIAIFVSQLVFPSRSTMAGVLRERALSLLAAANNHGDLTVKISSLKQVKDIILAIEPSFAAELYSYLVELQSSPESLLRKLLIEVIEDIGLRAMEHSPLLMSVLLASLKDEESIVAGQSIISGQKLFCGTLREMTLQLHRRGKVERWLEELWMRMLKFKDEVLAVAIEPGSVGKRLLALKFLETYVLLFTSDTNDPQKAISEGSRDVFNISWLDGGFPILDPVGLMSEANRMLGILLNLLQTSSVPGTYTVTVVSSLAAIARKRPVHYGNILSALLELVPSFETIRGRHAASIQYSIRSALLGFLRCMHPAFVESRDRLLKALRAINAGDAADQVIRQVDKMVKAADRASRDAWLGKDDQSSNQLNASVDLTRKRPRLLDDDDLPNGREASKQFRFGPDVHPISTSQKDGSLQNATSNGTSHDVPTLDVELTPAEQMIAMIGALLAEGERGAESLEILISNIHPDLLADIVITNMKNLPKASLPLSWHGDLPVTRQGSSHVQVLVPSAPLSSVQTSVATAQVPLSLATPAGSTFAESTVNSLPVDSKRDPRRDPRRLDPRRGGVSSASSVEEASSNTSDVDGSISLGKSASVPVPVTIENSSVSLISKTNVEEKIMETQFVFGTDQSTPKSRSPDRPEKADSILDINAPLDPMPTTVEKPDDGLVAVNLFDDLATKRDDTSSSIEYNQYSPSVTNEAASEDTCEELPLLPPYVDLTPEQQTIVRNLAAEKIFDSCKNLNGADCHQIRLAIIARLVAQVGADDDIVGMLEKQVAVDYQQQKGHELALHVLYHLHSLDILDSVESSSSFAVYEKFLLVVAKSLLDAFPASDKSFSRLLGEVPVLPDSTLELLHNLCYCDITDNQGKGSPDIERVTQGLGTVWNLIVKRPYSRQACLDIALKCAMHSEVKVRATAIRLVANKLYRLSYISDRIEQHATNMFLSTVDDIDQTDVEPSPHGSIEQRTAGEGESQETSVGGSQVSDPGTSENDSMKSSQPTVHGSSTLSLSEAERHISLLFALCMKKPCLLRFVFDAYGRAPRAVKEAVHEHIPNLITALGSSDSDLLRIISDPPPGSEQLLALVLQVLTQETMPSSDLIATVKHLYETKLKDVTILIPMLSSLSKNEVLPVFPRLVDLPLEKFQRALAYILQGSAHTRPALTPVEVLIAIHNIIPEKDGLPLKKITDACSACFEQRTVFTQQVLAKALSQMVEQTPLPLLFMRTVIQAIDAFPSLVDFVMEILSKLVNRQVWRMPKLWFGFLKCAFQTQPHSFRVLLQLPPPQLENALNKYVNLKGPLAAYASQPSTKSTLSRPMLVVLGLENERHL</sequence>
<feature type="domain" description="Symplekin C-terminal" evidence="3">
    <location>
        <begin position="1162"/>
        <end position="1340"/>
    </location>
</feature>
<dbReference type="InterPro" id="IPR022075">
    <property type="entry name" value="Symplekin_C"/>
</dbReference>
<dbReference type="InterPro" id="IPR032460">
    <property type="entry name" value="Symplekin/Pta1_N"/>
</dbReference>
<evidence type="ECO:0000313" key="4">
    <source>
        <dbReference type="EMBL" id="CAK9325527.1"/>
    </source>
</evidence>
<gene>
    <name evidence="4" type="ORF">CITCOLO1_LOCUS17791</name>
</gene>
<feature type="region of interest" description="Disordered" evidence="1">
    <location>
        <begin position="590"/>
        <end position="643"/>
    </location>
</feature>
<name>A0ABP0Z027_9ROSI</name>
<feature type="domain" description="Symplekin/Pta1 N-terminal" evidence="2">
    <location>
        <begin position="170"/>
        <end position="382"/>
    </location>
</feature>
<feature type="compositionally biased region" description="Polar residues" evidence="1">
    <location>
        <begin position="1024"/>
        <end position="1056"/>
    </location>
</feature>
<feature type="region of interest" description="Disordered" evidence="1">
    <location>
        <begin position="1004"/>
        <end position="1056"/>
    </location>
</feature>
<feature type="region of interest" description="Disordered" evidence="1">
    <location>
        <begin position="408"/>
        <end position="480"/>
    </location>
</feature>
<keyword evidence="5" id="KW-1185">Reference proteome</keyword>
<feature type="compositionally biased region" description="Low complexity" evidence="1">
    <location>
        <begin position="617"/>
        <end position="630"/>
    </location>
</feature>
<protein>
    <recommendedName>
        <fullName evidence="6">Symplekin</fullName>
    </recommendedName>
</protein>
<evidence type="ECO:0000259" key="2">
    <source>
        <dbReference type="Pfam" id="PF11935"/>
    </source>
</evidence>
<evidence type="ECO:0000313" key="5">
    <source>
        <dbReference type="Proteomes" id="UP001642487"/>
    </source>
</evidence>
<dbReference type="Gene3D" id="1.25.10.10">
    <property type="entry name" value="Leucine-rich Repeat Variant"/>
    <property type="match status" value="1"/>
</dbReference>
<dbReference type="InterPro" id="IPR016024">
    <property type="entry name" value="ARM-type_fold"/>
</dbReference>